<reference evidence="4 5" key="1">
    <citation type="submission" date="2019-11" db="EMBL/GenBank/DDBJ databases">
        <authorList>
            <person name="Jiang L.-Q."/>
        </authorList>
    </citation>
    <scope>NUCLEOTIDE SEQUENCE [LARGE SCALE GENOMIC DNA]</scope>
    <source>
        <strain evidence="4 5">YIM 132087</strain>
    </source>
</reference>
<evidence type="ECO:0000256" key="2">
    <source>
        <dbReference type="ARBA" id="ARBA00023150"/>
    </source>
</evidence>
<comment type="caution">
    <text evidence="3">Lacks conserved residue(s) required for the propagation of feature annotation.</text>
</comment>
<evidence type="ECO:0000256" key="1">
    <source>
        <dbReference type="ARBA" id="ARBA00022490"/>
    </source>
</evidence>
<accession>A0A7K1FKU5</accession>
<dbReference type="GO" id="GO:0016783">
    <property type="term" value="F:sulfurtransferase activity"/>
    <property type="evidence" value="ECO:0007669"/>
    <property type="project" value="InterPro"/>
</dbReference>
<evidence type="ECO:0000313" key="4">
    <source>
        <dbReference type="EMBL" id="MTD13494.1"/>
    </source>
</evidence>
<dbReference type="GO" id="GO:0006777">
    <property type="term" value="P:Mo-molybdopterin cofactor biosynthetic process"/>
    <property type="evidence" value="ECO:0007669"/>
    <property type="project" value="UniProtKB-UniRule"/>
</dbReference>
<gene>
    <name evidence="3 4" type="primary">fdhD</name>
    <name evidence="4" type="ORF">GIS00_05995</name>
</gene>
<keyword evidence="4" id="KW-0808">Transferase</keyword>
<dbReference type="RefSeq" id="WP_322097564.1">
    <property type="nucleotide sequence ID" value="NZ_WLYK01000001.1"/>
</dbReference>
<dbReference type="AlphaFoldDB" id="A0A7K1FKU5"/>
<keyword evidence="1 3" id="KW-0963">Cytoplasm</keyword>
<dbReference type="GO" id="GO:0097163">
    <property type="term" value="F:sulfur carrier activity"/>
    <property type="evidence" value="ECO:0007669"/>
    <property type="project" value="UniProtKB-UniRule"/>
</dbReference>
<dbReference type="PIRSF" id="PIRSF015626">
    <property type="entry name" value="FdhD"/>
    <property type="match status" value="1"/>
</dbReference>
<dbReference type="Proteomes" id="UP000460221">
    <property type="component" value="Unassembled WGS sequence"/>
</dbReference>
<sequence length="277" mass="29152">MSRVIARAKVRHWNGTGFVSRPDSVAGEEPLEIRVAGAPFTVTMRTPGHDIELAHGLLHAEGIVAGRADVTVMRYCDGVDEQGRNTYNVLDVALSPTAADPAAVAAAARSLTTTSACGVCGSASIDALAKRQRYPLPVDGPVFDPAVLARLPELLRPRQQGFRTTGGLHAAALATTDGRLEFVREDVGRHNAVDKVIGAAMLEGRLPLGDRALLTSSRASFELVQKAVLAGIPVLVAVSAPSSLAVELAESTGLTLVGFTRHDGFNLYTGHHRVRGA</sequence>
<evidence type="ECO:0000256" key="3">
    <source>
        <dbReference type="HAMAP-Rule" id="MF_00187"/>
    </source>
</evidence>
<dbReference type="SUPFAM" id="SSF53927">
    <property type="entry name" value="Cytidine deaminase-like"/>
    <property type="match status" value="1"/>
</dbReference>
<evidence type="ECO:0000313" key="5">
    <source>
        <dbReference type="Proteomes" id="UP000460221"/>
    </source>
</evidence>
<comment type="function">
    <text evidence="3">Required for formate dehydrogenase (FDH) activity. Acts as a sulfur carrier protein that transfers sulfur from IscS to the molybdenum cofactor prior to its insertion into FDH.</text>
</comment>
<dbReference type="InterPro" id="IPR016193">
    <property type="entry name" value="Cytidine_deaminase-like"/>
</dbReference>
<dbReference type="InterPro" id="IPR003786">
    <property type="entry name" value="FdhD"/>
</dbReference>
<dbReference type="Pfam" id="PF02634">
    <property type="entry name" value="FdhD-NarQ"/>
    <property type="match status" value="1"/>
</dbReference>
<dbReference type="NCBIfam" id="TIGR00129">
    <property type="entry name" value="fdhD_narQ"/>
    <property type="match status" value="1"/>
</dbReference>
<dbReference type="Gene3D" id="3.10.20.10">
    <property type="match status" value="1"/>
</dbReference>
<comment type="subcellular location">
    <subcellularLocation>
        <location evidence="3">Cytoplasm</location>
    </subcellularLocation>
</comment>
<protein>
    <recommendedName>
        <fullName evidence="3">Sulfur carrier protein FdhD</fullName>
    </recommendedName>
</protein>
<dbReference type="PANTHER" id="PTHR30592">
    <property type="entry name" value="FORMATE DEHYDROGENASE"/>
    <property type="match status" value="1"/>
</dbReference>
<feature type="active site" description="Cysteine persulfide intermediate" evidence="3">
    <location>
        <position position="117"/>
    </location>
</feature>
<dbReference type="HAMAP" id="MF_00187">
    <property type="entry name" value="FdhD"/>
    <property type="match status" value="1"/>
</dbReference>
<keyword evidence="2 3" id="KW-0501">Molybdenum cofactor biosynthesis</keyword>
<dbReference type="NCBIfam" id="NF001943">
    <property type="entry name" value="PRK00724.1-2"/>
    <property type="match status" value="1"/>
</dbReference>
<dbReference type="PANTHER" id="PTHR30592:SF1">
    <property type="entry name" value="SULFUR CARRIER PROTEIN FDHD"/>
    <property type="match status" value="1"/>
</dbReference>
<keyword evidence="5" id="KW-1185">Reference proteome</keyword>
<dbReference type="GO" id="GO:0005737">
    <property type="term" value="C:cytoplasm"/>
    <property type="evidence" value="ECO:0007669"/>
    <property type="project" value="UniProtKB-SubCell"/>
</dbReference>
<proteinExistence type="inferred from homology"/>
<organism evidence="4 5">
    <name type="scientific">Nakamurella alba</name>
    <dbReference type="NCBI Taxonomy" id="2665158"/>
    <lineage>
        <taxon>Bacteria</taxon>
        <taxon>Bacillati</taxon>
        <taxon>Actinomycetota</taxon>
        <taxon>Actinomycetes</taxon>
        <taxon>Nakamurellales</taxon>
        <taxon>Nakamurellaceae</taxon>
        <taxon>Nakamurella</taxon>
    </lineage>
</organism>
<comment type="similarity">
    <text evidence="3">Belongs to the FdhD family.</text>
</comment>
<dbReference type="EMBL" id="WLYK01000001">
    <property type="protein sequence ID" value="MTD13494.1"/>
    <property type="molecule type" value="Genomic_DNA"/>
</dbReference>
<comment type="caution">
    <text evidence="4">The sequence shown here is derived from an EMBL/GenBank/DDBJ whole genome shotgun (WGS) entry which is preliminary data.</text>
</comment>
<name>A0A7K1FKU5_9ACTN</name>
<dbReference type="Gene3D" id="3.40.140.10">
    <property type="entry name" value="Cytidine Deaminase, domain 2"/>
    <property type="match status" value="1"/>
</dbReference>